<feature type="compositionally biased region" description="Acidic residues" evidence="1">
    <location>
        <begin position="30"/>
        <end position="42"/>
    </location>
</feature>
<evidence type="ECO:0000313" key="2">
    <source>
        <dbReference type="EMBL" id="EHK99765.1"/>
    </source>
</evidence>
<dbReference type="EMBL" id="AGUE01000107">
    <property type="protein sequence ID" value="EHK99765.1"/>
    <property type="molecule type" value="Genomic_DNA"/>
</dbReference>
<sequence length="129" mass="14496">MLDKPRNLEIRRFLRFDAQSIDEDAKSEDFQTVEEDEEDEFLAEEKKSDEDDEDDSSSDDSLSDASLEPPPEKPKKIISRAIPSLYAAKVKAPLAESLNPENQLEKPESPKLVTQVGNFAHDAPLVNPI</sequence>
<keyword evidence="3" id="KW-1185">Reference proteome</keyword>
<feature type="region of interest" description="Disordered" evidence="1">
    <location>
        <begin position="21"/>
        <end position="79"/>
    </location>
</feature>
<name>H0ENY5_GLAL7</name>
<dbReference type="OrthoDB" id="10593280at2759"/>
<reference evidence="2 3" key="1">
    <citation type="journal article" date="2012" name="Eukaryot. Cell">
        <title>Genome sequence of the fungus Glarea lozoyensis: the first genome sequence of a species from the Helotiaceae family.</title>
        <authorList>
            <person name="Youssar L."/>
            <person name="Gruening B.A."/>
            <person name="Erxleben A."/>
            <person name="Guenther S."/>
            <person name="Huettel W."/>
        </authorList>
    </citation>
    <scope>NUCLEOTIDE SEQUENCE [LARGE SCALE GENOMIC DNA]</scope>
    <source>
        <strain evidence="3">ATCC 74030 / MF5533</strain>
    </source>
</reference>
<dbReference type="Proteomes" id="UP000005446">
    <property type="component" value="Unassembled WGS sequence"/>
</dbReference>
<organism evidence="2 3">
    <name type="scientific">Glarea lozoyensis (strain ATCC 74030 / MF5533)</name>
    <dbReference type="NCBI Taxonomy" id="1104152"/>
    <lineage>
        <taxon>Eukaryota</taxon>
        <taxon>Fungi</taxon>
        <taxon>Dikarya</taxon>
        <taxon>Ascomycota</taxon>
        <taxon>Pezizomycotina</taxon>
        <taxon>Leotiomycetes</taxon>
        <taxon>Helotiales</taxon>
        <taxon>Helotiaceae</taxon>
        <taxon>Glarea</taxon>
    </lineage>
</organism>
<feature type="compositionally biased region" description="Acidic residues" evidence="1">
    <location>
        <begin position="50"/>
        <end position="62"/>
    </location>
</feature>
<comment type="caution">
    <text evidence="2">The sequence shown here is derived from an EMBL/GenBank/DDBJ whole genome shotgun (WGS) entry which is preliminary data.</text>
</comment>
<accession>H0ENY5</accession>
<dbReference type="HOGENOM" id="CLU_1949020_0_0_1"/>
<protein>
    <submittedName>
        <fullName evidence="2">Uncharacterized protein</fullName>
    </submittedName>
</protein>
<evidence type="ECO:0000313" key="3">
    <source>
        <dbReference type="Proteomes" id="UP000005446"/>
    </source>
</evidence>
<gene>
    <name evidence="2" type="ORF">M7I_4350</name>
</gene>
<dbReference type="AlphaFoldDB" id="H0ENY5"/>
<evidence type="ECO:0000256" key="1">
    <source>
        <dbReference type="SAM" id="MobiDB-lite"/>
    </source>
</evidence>
<proteinExistence type="predicted"/>
<dbReference type="InParanoid" id="H0ENY5"/>